<dbReference type="AlphaFoldDB" id="A0A1E4S916"/>
<dbReference type="GeneID" id="30987891"/>
<evidence type="ECO:0000256" key="1">
    <source>
        <dbReference type="SAM" id="MobiDB-lite"/>
    </source>
</evidence>
<keyword evidence="3" id="KW-1185">Reference proteome</keyword>
<name>A0A1E4S916_CYBJN</name>
<dbReference type="Proteomes" id="UP000094389">
    <property type="component" value="Unassembled WGS sequence"/>
</dbReference>
<dbReference type="OMA" id="GQETNTI"/>
<evidence type="ECO:0000313" key="2">
    <source>
        <dbReference type="EMBL" id="ODV75974.1"/>
    </source>
</evidence>
<evidence type="ECO:0000313" key="3">
    <source>
        <dbReference type="Proteomes" id="UP000094389"/>
    </source>
</evidence>
<proteinExistence type="predicted"/>
<organism evidence="2 3">
    <name type="scientific">Cyberlindnera jadinii (strain ATCC 18201 / CBS 1600 / BCRC 20928 / JCM 3617 / NBRC 0987 / NRRL Y-1542)</name>
    <name type="common">Torula yeast</name>
    <name type="synonym">Candida utilis</name>
    <dbReference type="NCBI Taxonomy" id="983966"/>
    <lineage>
        <taxon>Eukaryota</taxon>
        <taxon>Fungi</taxon>
        <taxon>Dikarya</taxon>
        <taxon>Ascomycota</taxon>
        <taxon>Saccharomycotina</taxon>
        <taxon>Saccharomycetes</taxon>
        <taxon>Phaffomycetales</taxon>
        <taxon>Phaffomycetaceae</taxon>
        <taxon>Cyberlindnera</taxon>
    </lineage>
</organism>
<feature type="region of interest" description="Disordered" evidence="1">
    <location>
        <begin position="85"/>
        <end position="117"/>
    </location>
</feature>
<sequence length="192" mass="21412">MATQINNLVNSFNELLLETGNVLDEMYRDKTANLILPSSGRTLTKKLDVSIKTVNDNLDSLLVQLNDVQLWQAKLKEDKAAAAAAVPQPQQLQPQQLQPQQQQQQQQQQQGQADVPSIQDSDILSDINDFLAQVPDGDLTDFDGNLQDNINELLNEDYTNIVNMDNGTAGNEDYTSGFDNNIFDEIDSMLNM</sequence>
<dbReference type="RefSeq" id="XP_020073013.1">
    <property type="nucleotide sequence ID" value="XM_020213495.1"/>
</dbReference>
<gene>
    <name evidence="2" type="ORF">CYBJADRAFT_159976</name>
</gene>
<reference evidence="2 3" key="1">
    <citation type="journal article" date="2016" name="Proc. Natl. Acad. Sci. U.S.A.">
        <title>Comparative genomics of biotechnologically important yeasts.</title>
        <authorList>
            <person name="Riley R."/>
            <person name="Haridas S."/>
            <person name="Wolfe K.H."/>
            <person name="Lopes M.R."/>
            <person name="Hittinger C.T."/>
            <person name="Goeker M."/>
            <person name="Salamov A.A."/>
            <person name="Wisecaver J.H."/>
            <person name="Long T.M."/>
            <person name="Calvey C.H."/>
            <person name="Aerts A.L."/>
            <person name="Barry K.W."/>
            <person name="Choi C."/>
            <person name="Clum A."/>
            <person name="Coughlan A.Y."/>
            <person name="Deshpande S."/>
            <person name="Douglass A.P."/>
            <person name="Hanson S.J."/>
            <person name="Klenk H.-P."/>
            <person name="LaButti K.M."/>
            <person name="Lapidus A."/>
            <person name="Lindquist E.A."/>
            <person name="Lipzen A.M."/>
            <person name="Meier-Kolthoff J.P."/>
            <person name="Ohm R.A."/>
            <person name="Otillar R.P."/>
            <person name="Pangilinan J.L."/>
            <person name="Peng Y."/>
            <person name="Rokas A."/>
            <person name="Rosa C.A."/>
            <person name="Scheuner C."/>
            <person name="Sibirny A.A."/>
            <person name="Slot J.C."/>
            <person name="Stielow J.B."/>
            <person name="Sun H."/>
            <person name="Kurtzman C.P."/>
            <person name="Blackwell M."/>
            <person name="Grigoriev I.V."/>
            <person name="Jeffries T.W."/>
        </authorList>
    </citation>
    <scope>NUCLEOTIDE SEQUENCE [LARGE SCALE GENOMIC DNA]</scope>
    <source>
        <strain evidence="3">ATCC 18201 / CBS 1600 / BCRC 20928 / JCM 3617 / NBRC 0987 / NRRL Y-1542</strain>
    </source>
</reference>
<dbReference type="EMBL" id="KV453925">
    <property type="protein sequence ID" value="ODV75974.1"/>
    <property type="molecule type" value="Genomic_DNA"/>
</dbReference>
<accession>A0A1E4S916</accession>
<dbReference type="OrthoDB" id="3981258at2759"/>
<protein>
    <submittedName>
        <fullName evidence="2">Uncharacterized protein</fullName>
    </submittedName>
</protein>
<feature type="compositionally biased region" description="Low complexity" evidence="1">
    <location>
        <begin position="85"/>
        <end position="113"/>
    </location>
</feature>